<evidence type="ECO:0000256" key="1">
    <source>
        <dbReference type="ARBA" id="ARBA00004173"/>
    </source>
</evidence>
<evidence type="ECO:0000313" key="9">
    <source>
        <dbReference type="EMBL" id="SPQ93222.1"/>
    </source>
</evidence>
<reference evidence="8 10" key="1">
    <citation type="submission" date="2015-02" db="EMBL/GenBank/DDBJ databases">
        <authorList>
            <person name="Chooi Y.-H."/>
        </authorList>
    </citation>
    <scope>NUCLEOTIDE SEQUENCE [LARGE SCALE GENOMIC DNA]</scope>
    <source>
        <strain evidence="8">E3</strain>
    </source>
</reference>
<keyword evidence="4 9" id="KW-0496">Mitochondrion</keyword>
<dbReference type="PANTHER" id="PTHR13675:SF0">
    <property type="entry name" value="LYR MOTIF-CONTAINING PROTEIN 2"/>
    <property type="match status" value="1"/>
</dbReference>
<evidence type="ECO:0000256" key="3">
    <source>
        <dbReference type="ARBA" id="ARBA00022946"/>
    </source>
</evidence>
<organism evidence="8 10">
    <name type="scientific">Plasmodiophora brassicae</name>
    <name type="common">Clubroot disease agent</name>
    <dbReference type="NCBI Taxonomy" id="37360"/>
    <lineage>
        <taxon>Eukaryota</taxon>
        <taxon>Sar</taxon>
        <taxon>Rhizaria</taxon>
        <taxon>Endomyxa</taxon>
        <taxon>Phytomyxea</taxon>
        <taxon>Plasmodiophorida</taxon>
        <taxon>Plasmodiophoridae</taxon>
        <taxon>Plasmodiophora</taxon>
    </lineage>
</organism>
<evidence type="ECO:0000313" key="10">
    <source>
        <dbReference type="Proteomes" id="UP000039324"/>
    </source>
</evidence>
<dbReference type="EMBL" id="CDSF01000112">
    <property type="protein sequence ID" value="CEP01499.1"/>
    <property type="molecule type" value="Genomic_DNA"/>
</dbReference>
<evidence type="ECO:0000256" key="5">
    <source>
        <dbReference type="ARBA" id="ARBA00026235"/>
    </source>
</evidence>
<keyword evidence="10" id="KW-1185">Reference proteome</keyword>
<evidence type="ECO:0000313" key="8">
    <source>
        <dbReference type="EMBL" id="CEP01499.1"/>
    </source>
</evidence>
<sequence length="131" mass="14281">MYSGTWPRPESGNPPGCGSGAIRYKKGDSDSFRKAVLNIAIVAMGRAELSLAQFIQRRQVRDLYREALRVARASPSPIELGDAIRAEFRTHAAVSDTTTIRFLLSDGRVRLRSLQTALDLACPPLPGANAK</sequence>
<dbReference type="Proteomes" id="UP000039324">
    <property type="component" value="Unassembled WGS sequence"/>
</dbReference>
<evidence type="ECO:0000256" key="2">
    <source>
        <dbReference type="ARBA" id="ARBA00009508"/>
    </source>
</evidence>
<dbReference type="PANTHER" id="PTHR13675">
    <property type="entry name" value="LYR MOTIF-CONTAINING PROTEIN 2"/>
    <property type="match status" value="1"/>
</dbReference>
<geneLocation type="mitochondrion" evidence="9"/>
<dbReference type="GO" id="GO:0005739">
    <property type="term" value="C:mitochondrion"/>
    <property type="evidence" value="ECO:0007669"/>
    <property type="project" value="UniProtKB-SubCell"/>
</dbReference>
<dbReference type="Proteomes" id="UP000290189">
    <property type="component" value="Unassembled WGS sequence"/>
</dbReference>
<dbReference type="Pfam" id="PF05347">
    <property type="entry name" value="Complex1_LYR"/>
    <property type="match status" value="1"/>
</dbReference>
<evidence type="ECO:0000256" key="6">
    <source>
        <dbReference type="ARBA" id="ARBA00044735"/>
    </source>
</evidence>
<dbReference type="AlphaFoldDB" id="A0A0G4J2A0"/>
<feature type="domain" description="Complex 1 LYR protein" evidence="7">
    <location>
        <begin position="58"/>
        <end position="111"/>
    </location>
</feature>
<evidence type="ECO:0000256" key="4">
    <source>
        <dbReference type="ARBA" id="ARBA00023128"/>
    </source>
</evidence>
<gene>
    <name evidence="8" type="ORF">PBRA_002105</name>
    <name evidence="9" type="ORF">PLBR_LOCUS437</name>
</gene>
<accession>A0A0G4J2A0</accession>
<protein>
    <recommendedName>
        <fullName evidence="5">LYR motif-containing protein 2</fullName>
    </recommendedName>
</protein>
<evidence type="ECO:0000313" key="11">
    <source>
        <dbReference type="Proteomes" id="UP000290189"/>
    </source>
</evidence>
<dbReference type="CDD" id="cd20262">
    <property type="entry name" value="Complex1_LYR_LYRM2"/>
    <property type="match status" value="1"/>
</dbReference>
<comment type="function">
    <text evidence="6">Involved in efficient integration of the N-module into mitochondrial respiratory chain complex I.</text>
</comment>
<keyword evidence="3" id="KW-0809">Transit peptide</keyword>
<dbReference type="EMBL" id="OVEO01000001">
    <property type="protein sequence ID" value="SPQ93222.1"/>
    <property type="molecule type" value="Genomic_DNA"/>
</dbReference>
<dbReference type="InterPro" id="IPR045293">
    <property type="entry name" value="Complex1_LYR_LYRM2"/>
</dbReference>
<evidence type="ECO:0000259" key="7">
    <source>
        <dbReference type="Pfam" id="PF05347"/>
    </source>
</evidence>
<comment type="similarity">
    <text evidence="2">Belongs to the complex I LYR family.</text>
</comment>
<name>A0A0G4J2A0_PLABS</name>
<dbReference type="InterPro" id="IPR008011">
    <property type="entry name" value="Complex1_LYR_dom"/>
</dbReference>
<reference evidence="9 11" key="2">
    <citation type="submission" date="2018-03" db="EMBL/GenBank/DDBJ databases">
        <authorList>
            <person name="Fogelqvist J."/>
        </authorList>
    </citation>
    <scope>NUCLEOTIDE SEQUENCE [LARGE SCALE GENOMIC DNA]</scope>
</reference>
<dbReference type="OrthoDB" id="74240at2759"/>
<comment type="subcellular location">
    <subcellularLocation>
        <location evidence="1">Mitochondrion</location>
    </subcellularLocation>
</comment>
<proteinExistence type="inferred from homology"/>